<dbReference type="Proteomes" id="UP000198211">
    <property type="component" value="Unassembled WGS sequence"/>
</dbReference>
<evidence type="ECO:0000313" key="1">
    <source>
        <dbReference type="EMBL" id="OWZ13251.1"/>
    </source>
</evidence>
<evidence type="ECO:0000313" key="2">
    <source>
        <dbReference type="Proteomes" id="UP000198211"/>
    </source>
</evidence>
<keyword evidence="2" id="KW-1185">Reference proteome</keyword>
<name>A0A225W678_9STRA</name>
<gene>
    <name evidence="1" type="ORF">PHMEG_00013458</name>
</gene>
<dbReference type="OrthoDB" id="128775at2759"/>
<organism evidence="1 2">
    <name type="scientific">Phytophthora megakarya</name>
    <dbReference type="NCBI Taxonomy" id="4795"/>
    <lineage>
        <taxon>Eukaryota</taxon>
        <taxon>Sar</taxon>
        <taxon>Stramenopiles</taxon>
        <taxon>Oomycota</taxon>
        <taxon>Peronosporomycetes</taxon>
        <taxon>Peronosporales</taxon>
        <taxon>Peronosporaceae</taxon>
        <taxon>Phytophthora</taxon>
    </lineage>
</organism>
<dbReference type="AlphaFoldDB" id="A0A225W678"/>
<sequence length="188" mass="21365">MAKTTENFWFWMLTSSHNGHLPFGAVEKADVDPNIEVRLIHDLSSPPGLSPNDNLDKNCLLDIDYEYITVLARRIEMLAANHPGHTIWILKSDVKGVFRHLMPHAKHEHWMARLVRERNGLVIDLVAPFGWSGSPKFYAVFGRAISWLVEQNSPASGDAHIMIEMDIENRLELAKRTLRHAMLAILAP</sequence>
<dbReference type="EMBL" id="NBNE01001629">
    <property type="protein sequence ID" value="OWZ13251.1"/>
    <property type="molecule type" value="Genomic_DNA"/>
</dbReference>
<protein>
    <recommendedName>
        <fullName evidence="3">Reverse transcriptase</fullName>
    </recommendedName>
</protein>
<proteinExistence type="predicted"/>
<reference evidence="2" key="1">
    <citation type="submission" date="2017-03" db="EMBL/GenBank/DDBJ databases">
        <title>Phytopthora megakarya and P. palmivora, two closely related causual agents of cacao black pod achieved similar genome size and gene model numbers by different mechanisms.</title>
        <authorList>
            <person name="Ali S."/>
            <person name="Shao J."/>
            <person name="Larry D.J."/>
            <person name="Kronmiller B."/>
            <person name="Shen D."/>
            <person name="Strem M.D."/>
            <person name="Melnick R.L."/>
            <person name="Guiltinan M.J."/>
            <person name="Tyler B.M."/>
            <person name="Meinhardt L.W."/>
            <person name="Bailey B.A."/>
        </authorList>
    </citation>
    <scope>NUCLEOTIDE SEQUENCE [LARGE SCALE GENOMIC DNA]</scope>
    <source>
        <strain evidence="2">zdho120</strain>
    </source>
</reference>
<accession>A0A225W678</accession>
<evidence type="ECO:0008006" key="3">
    <source>
        <dbReference type="Google" id="ProtNLM"/>
    </source>
</evidence>
<comment type="caution">
    <text evidence="1">The sequence shown here is derived from an EMBL/GenBank/DDBJ whole genome shotgun (WGS) entry which is preliminary data.</text>
</comment>